<accession>A0A4Z2G444</accession>
<keyword evidence="1" id="KW-0175">Coiled coil</keyword>
<dbReference type="EMBL" id="SRLO01000704">
    <property type="protein sequence ID" value="TNN48279.1"/>
    <property type="molecule type" value="Genomic_DNA"/>
</dbReference>
<dbReference type="Proteomes" id="UP000314294">
    <property type="component" value="Unassembled WGS sequence"/>
</dbReference>
<evidence type="ECO:0000313" key="2">
    <source>
        <dbReference type="EMBL" id="TNN48279.1"/>
    </source>
</evidence>
<proteinExistence type="predicted"/>
<name>A0A4Z2G444_9TELE</name>
<organism evidence="2 3">
    <name type="scientific">Liparis tanakae</name>
    <name type="common">Tanaka's snailfish</name>
    <dbReference type="NCBI Taxonomy" id="230148"/>
    <lineage>
        <taxon>Eukaryota</taxon>
        <taxon>Metazoa</taxon>
        <taxon>Chordata</taxon>
        <taxon>Craniata</taxon>
        <taxon>Vertebrata</taxon>
        <taxon>Euteleostomi</taxon>
        <taxon>Actinopterygii</taxon>
        <taxon>Neopterygii</taxon>
        <taxon>Teleostei</taxon>
        <taxon>Neoteleostei</taxon>
        <taxon>Acanthomorphata</taxon>
        <taxon>Eupercaria</taxon>
        <taxon>Perciformes</taxon>
        <taxon>Cottioidei</taxon>
        <taxon>Cottales</taxon>
        <taxon>Liparidae</taxon>
        <taxon>Liparis</taxon>
    </lineage>
</organism>
<feature type="coiled-coil region" evidence="1">
    <location>
        <begin position="58"/>
        <end position="176"/>
    </location>
</feature>
<dbReference type="OrthoDB" id="3176171at2759"/>
<protein>
    <submittedName>
        <fullName evidence="2">Kinesin-1 heavy chain</fullName>
    </submittedName>
</protein>
<sequence>MEDQFDKEKAKAEVQALDSALNHDKMTPAPALSTLSTLSTRPGVKLTQAETEKYAGEMAKLYKELDDKDDEINQQSQLLESLQQQMLDQEELLGSSHRDHDTLQTELNRLLSENEASKEEVKEVLQALEELAVNYDEKSQEVEDKAQEFEALSEELNEKSNSLASIDSELQKLKEMTNHQKKRVTEMMSSLLKDLVEIGIAVGSNDVKVPSRVTAPWFHHLSAS</sequence>
<gene>
    <name evidence="2" type="primary">KIF5B_1</name>
    <name evidence="2" type="ORF">EYF80_041549</name>
</gene>
<keyword evidence="3" id="KW-1185">Reference proteome</keyword>
<comment type="caution">
    <text evidence="2">The sequence shown here is derived from an EMBL/GenBank/DDBJ whole genome shotgun (WGS) entry which is preliminary data.</text>
</comment>
<dbReference type="SUPFAM" id="SSF57997">
    <property type="entry name" value="Tropomyosin"/>
    <property type="match status" value="1"/>
</dbReference>
<reference evidence="2 3" key="1">
    <citation type="submission" date="2019-03" db="EMBL/GenBank/DDBJ databases">
        <title>First draft genome of Liparis tanakae, snailfish: a comprehensive survey of snailfish specific genes.</title>
        <authorList>
            <person name="Kim W."/>
            <person name="Song I."/>
            <person name="Jeong J.-H."/>
            <person name="Kim D."/>
            <person name="Kim S."/>
            <person name="Ryu S."/>
            <person name="Song J.Y."/>
            <person name="Lee S.K."/>
        </authorList>
    </citation>
    <scope>NUCLEOTIDE SEQUENCE [LARGE SCALE GENOMIC DNA]</scope>
    <source>
        <tissue evidence="2">Muscle</tissue>
    </source>
</reference>
<evidence type="ECO:0000256" key="1">
    <source>
        <dbReference type="SAM" id="Coils"/>
    </source>
</evidence>
<evidence type="ECO:0000313" key="3">
    <source>
        <dbReference type="Proteomes" id="UP000314294"/>
    </source>
</evidence>
<dbReference type="AlphaFoldDB" id="A0A4Z2G444"/>